<reference evidence="10 11" key="1">
    <citation type="submission" date="2015-04" db="EMBL/GenBank/DDBJ databases">
        <authorList>
            <person name="Syromyatnikov M.Y."/>
            <person name="Popov V.N."/>
        </authorList>
    </citation>
    <scope>NUCLEOTIDE SEQUENCE [LARGE SCALE GENOMIC DNA]</scope>
    <source>
        <strain evidence="10">WF-38-12</strain>
    </source>
</reference>
<dbReference type="EMBL" id="CVMT01000006">
    <property type="protein sequence ID" value="CRG89243.1"/>
    <property type="molecule type" value="Genomic_DNA"/>
</dbReference>
<dbReference type="Proteomes" id="UP000054383">
    <property type="component" value="Unassembled WGS sequence"/>
</dbReference>
<feature type="signal peptide" evidence="9">
    <location>
        <begin position="1"/>
        <end position="19"/>
    </location>
</feature>
<dbReference type="AlphaFoldDB" id="A0A0U1M122"/>
<dbReference type="Gene3D" id="3.40.50.1820">
    <property type="entry name" value="alpha/beta hydrolase"/>
    <property type="match status" value="1"/>
</dbReference>
<dbReference type="OrthoDB" id="4224870at2759"/>
<accession>A0A0U1M122</accession>
<dbReference type="Pfam" id="PF01083">
    <property type="entry name" value="Cutinase"/>
    <property type="match status" value="1"/>
</dbReference>
<evidence type="ECO:0000313" key="10">
    <source>
        <dbReference type="EMBL" id="CRG89243.1"/>
    </source>
</evidence>
<comment type="similarity">
    <text evidence="1">Belongs to the cutinase family.</text>
</comment>
<keyword evidence="3" id="KW-0719">Serine esterase</keyword>
<evidence type="ECO:0000256" key="8">
    <source>
        <dbReference type="PIRSR" id="PIRSR611150-2"/>
    </source>
</evidence>
<keyword evidence="4 9" id="KW-0732">Signal</keyword>
<evidence type="ECO:0000256" key="4">
    <source>
        <dbReference type="ARBA" id="ARBA00022729"/>
    </source>
</evidence>
<feature type="chain" id="PRO_5006711439" description="cutinase" evidence="9">
    <location>
        <begin position="20"/>
        <end position="288"/>
    </location>
</feature>
<dbReference type="PANTHER" id="PTHR48250:SF2">
    <property type="entry name" value="CUTINASE"/>
    <property type="match status" value="1"/>
</dbReference>
<evidence type="ECO:0000256" key="6">
    <source>
        <dbReference type="ARBA" id="ARBA00023157"/>
    </source>
</evidence>
<dbReference type="GO" id="GO:0016052">
    <property type="term" value="P:carbohydrate catabolic process"/>
    <property type="evidence" value="ECO:0007669"/>
    <property type="project" value="TreeGrafter"/>
</dbReference>
<keyword evidence="6 8" id="KW-1015">Disulfide bond</keyword>
<dbReference type="SUPFAM" id="SSF53474">
    <property type="entry name" value="alpha/beta-Hydrolases"/>
    <property type="match status" value="1"/>
</dbReference>
<dbReference type="SMART" id="SM01110">
    <property type="entry name" value="Cutinase"/>
    <property type="match status" value="1"/>
</dbReference>
<feature type="disulfide bond" evidence="8">
    <location>
        <begin position="40"/>
        <end position="117"/>
    </location>
</feature>
<keyword evidence="5" id="KW-0378">Hydrolase</keyword>
<proteinExistence type="inferred from homology"/>
<evidence type="ECO:0000256" key="7">
    <source>
        <dbReference type="ARBA" id="ARBA00034045"/>
    </source>
</evidence>
<dbReference type="InterPro" id="IPR029058">
    <property type="entry name" value="AB_hydrolase_fold"/>
</dbReference>
<dbReference type="InterPro" id="IPR000675">
    <property type="entry name" value="Cutinase/axe"/>
</dbReference>
<gene>
    <name evidence="10" type="ORF">PISL3812_06279</name>
</gene>
<evidence type="ECO:0000256" key="9">
    <source>
        <dbReference type="SAM" id="SignalP"/>
    </source>
</evidence>
<name>A0A0U1M122_TALIS</name>
<dbReference type="OMA" id="IGVWVGP"/>
<comment type="catalytic activity">
    <reaction evidence="7">
        <text>cutin + H2O = cutin monomers.</text>
        <dbReference type="EC" id="3.1.1.74"/>
    </reaction>
</comment>
<sequence length="288" mass="29500">MKLVISDLVAYSALGVVVAGQDVNDTANGMADVIQGKADCASVAAIFARGTFDSGNIGVWVGPQFFEELSARIPSVTLQGVDSTAYKADLDGYLSDGGSSDGAASLASTVNDYNSKCPDSAIVVSGWSQGALVAHKALEQVSSAALNKVAALVTFGDPNGVFSNISLPTSIPSSSFSSSCVTGTVFDPLCAQLPGDFKFPTLISDIVGPFASLPHITVGAQQAEAAASLVAQFPGQLADSWDSFVSNLAPEQFVRLMLTPQHFTYGNNGMAAEAADFVAGLSAVQSAQ</sequence>
<dbReference type="InterPro" id="IPR011150">
    <property type="entry name" value="Cutinase_monf"/>
</dbReference>
<dbReference type="GO" id="GO:0050525">
    <property type="term" value="F:cutinase activity"/>
    <property type="evidence" value="ECO:0007669"/>
    <property type="project" value="UniProtKB-EC"/>
</dbReference>
<evidence type="ECO:0000256" key="3">
    <source>
        <dbReference type="ARBA" id="ARBA00022487"/>
    </source>
</evidence>
<organism evidence="10 11">
    <name type="scientific">Talaromyces islandicus</name>
    <name type="common">Penicillium islandicum</name>
    <dbReference type="NCBI Taxonomy" id="28573"/>
    <lineage>
        <taxon>Eukaryota</taxon>
        <taxon>Fungi</taxon>
        <taxon>Dikarya</taxon>
        <taxon>Ascomycota</taxon>
        <taxon>Pezizomycotina</taxon>
        <taxon>Eurotiomycetes</taxon>
        <taxon>Eurotiomycetidae</taxon>
        <taxon>Eurotiales</taxon>
        <taxon>Trichocomaceae</taxon>
        <taxon>Talaromyces</taxon>
        <taxon>Talaromyces sect. Islandici</taxon>
    </lineage>
</organism>
<dbReference type="PANTHER" id="PTHR48250">
    <property type="entry name" value="CUTINASE 2-RELATED"/>
    <property type="match status" value="1"/>
</dbReference>
<keyword evidence="11" id="KW-1185">Reference proteome</keyword>
<evidence type="ECO:0000256" key="5">
    <source>
        <dbReference type="ARBA" id="ARBA00022801"/>
    </source>
</evidence>
<evidence type="ECO:0000313" key="11">
    <source>
        <dbReference type="Proteomes" id="UP000054383"/>
    </source>
</evidence>
<evidence type="ECO:0000256" key="1">
    <source>
        <dbReference type="ARBA" id="ARBA00007534"/>
    </source>
</evidence>
<dbReference type="GO" id="GO:0005576">
    <property type="term" value="C:extracellular region"/>
    <property type="evidence" value="ECO:0007669"/>
    <property type="project" value="InterPro"/>
</dbReference>
<dbReference type="EC" id="3.1.1.74" evidence="2"/>
<evidence type="ECO:0000256" key="2">
    <source>
        <dbReference type="ARBA" id="ARBA00013095"/>
    </source>
</evidence>
<protein>
    <recommendedName>
        <fullName evidence="2">cutinase</fullName>
        <ecNumber evidence="2">3.1.1.74</ecNumber>
    </recommendedName>
</protein>